<dbReference type="Gene3D" id="2.40.50.1020">
    <property type="entry name" value="LytTr DNA-binding domain"/>
    <property type="match status" value="1"/>
</dbReference>
<dbReference type="PANTHER" id="PTHR37299">
    <property type="entry name" value="TRANSCRIPTIONAL REGULATOR-RELATED"/>
    <property type="match status" value="1"/>
</dbReference>
<dbReference type="InterPro" id="IPR046947">
    <property type="entry name" value="LytR-like"/>
</dbReference>
<dbReference type="InterPro" id="IPR007492">
    <property type="entry name" value="LytTR_DNA-bd_dom"/>
</dbReference>
<evidence type="ECO:0000259" key="1">
    <source>
        <dbReference type="PROSITE" id="PS50930"/>
    </source>
</evidence>
<evidence type="ECO:0000313" key="3">
    <source>
        <dbReference type="Proteomes" id="UP000598820"/>
    </source>
</evidence>
<gene>
    <name evidence="2" type="ORF">IC229_05950</name>
</gene>
<sequence length="124" mass="14804">MFTALPFDNQLESYPPLRIYTPDGRAWLPLTHIIYLEGSANYTWLHTVMAQPFLVAYTLKCFEDQLPPTYFLRIHRHYLVNRRFIAQIDSYGKQGEVCLTTGHRLIVSRRRFSWLKQLPFFEHL</sequence>
<evidence type="ECO:0000313" key="2">
    <source>
        <dbReference type="EMBL" id="MBD2700169.1"/>
    </source>
</evidence>
<comment type="caution">
    <text evidence="2">The sequence shown here is derived from an EMBL/GenBank/DDBJ whole genome shotgun (WGS) entry which is preliminary data.</text>
</comment>
<reference evidence="2" key="1">
    <citation type="submission" date="2020-09" db="EMBL/GenBank/DDBJ databases">
        <authorList>
            <person name="Kim M.K."/>
        </authorList>
    </citation>
    <scope>NUCLEOTIDE SEQUENCE</scope>
    <source>
        <strain evidence="2">BT702</strain>
    </source>
</reference>
<accession>A0A927AMN5</accession>
<dbReference type="PANTHER" id="PTHR37299:SF1">
    <property type="entry name" value="STAGE 0 SPORULATION PROTEIN A HOMOLOG"/>
    <property type="match status" value="1"/>
</dbReference>
<dbReference type="Proteomes" id="UP000598820">
    <property type="component" value="Unassembled WGS sequence"/>
</dbReference>
<dbReference type="EMBL" id="JACWZY010000003">
    <property type="protein sequence ID" value="MBD2700169.1"/>
    <property type="molecule type" value="Genomic_DNA"/>
</dbReference>
<dbReference type="GO" id="GO:0000156">
    <property type="term" value="F:phosphorelay response regulator activity"/>
    <property type="evidence" value="ECO:0007669"/>
    <property type="project" value="InterPro"/>
</dbReference>
<dbReference type="RefSeq" id="WP_190886021.1">
    <property type="nucleotide sequence ID" value="NZ_JACWZY010000003.1"/>
</dbReference>
<keyword evidence="3" id="KW-1185">Reference proteome</keyword>
<proteinExistence type="predicted"/>
<organism evidence="2 3">
    <name type="scientific">Spirosoma profusum</name>
    <dbReference type="NCBI Taxonomy" id="2771354"/>
    <lineage>
        <taxon>Bacteria</taxon>
        <taxon>Pseudomonadati</taxon>
        <taxon>Bacteroidota</taxon>
        <taxon>Cytophagia</taxon>
        <taxon>Cytophagales</taxon>
        <taxon>Cytophagaceae</taxon>
        <taxon>Spirosoma</taxon>
    </lineage>
</organism>
<dbReference type="SMART" id="SM00850">
    <property type="entry name" value="LytTR"/>
    <property type="match status" value="1"/>
</dbReference>
<dbReference type="Pfam" id="PF04397">
    <property type="entry name" value="LytTR"/>
    <property type="match status" value="1"/>
</dbReference>
<dbReference type="GO" id="GO:0003677">
    <property type="term" value="F:DNA binding"/>
    <property type="evidence" value="ECO:0007669"/>
    <property type="project" value="InterPro"/>
</dbReference>
<name>A0A927AMN5_9BACT</name>
<dbReference type="PROSITE" id="PS50930">
    <property type="entry name" value="HTH_LYTTR"/>
    <property type="match status" value="1"/>
</dbReference>
<feature type="domain" description="HTH LytTR-type" evidence="1">
    <location>
        <begin position="28"/>
        <end position="121"/>
    </location>
</feature>
<protein>
    <submittedName>
        <fullName evidence="2">LytTR family transcriptional regulator</fullName>
    </submittedName>
</protein>
<dbReference type="AlphaFoldDB" id="A0A927AMN5"/>